<dbReference type="AlphaFoldDB" id="A0A8J5RJZ1"/>
<protein>
    <submittedName>
        <fullName evidence="2">Uncharacterized protein</fullName>
    </submittedName>
</protein>
<reference evidence="2" key="2">
    <citation type="submission" date="2021-02" db="EMBL/GenBank/DDBJ databases">
        <authorList>
            <person name="Kimball J.A."/>
            <person name="Haas M.W."/>
            <person name="Macchietto M."/>
            <person name="Kono T."/>
            <person name="Duquette J."/>
            <person name="Shao M."/>
        </authorList>
    </citation>
    <scope>NUCLEOTIDE SEQUENCE</scope>
    <source>
        <tissue evidence="2">Fresh leaf tissue</tissue>
    </source>
</reference>
<evidence type="ECO:0000313" key="2">
    <source>
        <dbReference type="EMBL" id="KAG8054911.1"/>
    </source>
</evidence>
<organism evidence="2 3">
    <name type="scientific">Zizania palustris</name>
    <name type="common">Northern wild rice</name>
    <dbReference type="NCBI Taxonomy" id="103762"/>
    <lineage>
        <taxon>Eukaryota</taxon>
        <taxon>Viridiplantae</taxon>
        <taxon>Streptophyta</taxon>
        <taxon>Embryophyta</taxon>
        <taxon>Tracheophyta</taxon>
        <taxon>Spermatophyta</taxon>
        <taxon>Magnoliopsida</taxon>
        <taxon>Liliopsida</taxon>
        <taxon>Poales</taxon>
        <taxon>Poaceae</taxon>
        <taxon>BOP clade</taxon>
        <taxon>Oryzoideae</taxon>
        <taxon>Oryzeae</taxon>
        <taxon>Zizaniinae</taxon>
        <taxon>Zizania</taxon>
    </lineage>
</organism>
<sequence length="150" mass="16143">MARSLHLSPSSRCLFALSARSMDHFVPAMLIRPGSRPGAGRGKAYRFARVIATDRGANLPNCCAYVLRTGTHQSSPPIARSHPVRPYVTRTPGRFAATGSGSRTMDGCHRVIFEGAVNSEMTQNGTVLCSNRGSNMNWGYLTISSTKISG</sequence>
<keyword evidence="3" id="KW-1185">Reference proteome</keyword>
<dbReference type="EMBL" id="JAAALK010000288">
    <property type="protein sequence ID" value="KAG8054911.1"/>
    <property type="molecule type" value="Genomic_DNA"/>
</dbReference>
<comment type="caution">
    <text evidence="2">The sequence shown here is derived from an EMBL/GenBank/DDBJ whole genome shotgun (WGS) entry which is preliminary data.</text>
</comment>
<evidence type="ECO:0000256" key="1">
    <source>
        <dbReference type="SAM" id="MobiDB-lite"/>
    </source>
</evidence>
<accession>A0A8J5RJZ1</accession>
<gene>
    <name evidence="2" type="ORF">GUJ93_ZPchr0001g30509</name>
</gene>
<feature type="region of interest" description="Disordered" evidence="1">
    <location>
        <begin position="74"/>
        <end position="102"/>
    </location>
</feature>
<dbReference type="Proteomes" id="UP000729402">
    <property type="component" value="Unassembled WGS sequence"/>
</dbReference>
<proteinExistence type="predicted"/>
<name>A0A8J5RJZ1_ZIZPA</name>
<evidence type="ECO:0000313" key="3">
    <source>
        <dbReference type="Proteomes" id="UP000729402"/>
    </source>
</evidence>
<reference evidence="2" key="1">
    <citation type="journal article" date="2021" name="bioRxiv">
        <title>Whole Genome Assembly and Annotation of Northern Wild Rice, Zizania palustris L., Supports a Whole Genome Duplication in the Zizania Genus.</title>
        <authorList>
            <person name="Haas M."/>
            <person name="Kono T."/>
            <person name="Macchietto M."/>
            <person name="Millas R."/>
            <person name="McGilp L."/>
            <person name="Shao M."/>
            <person name="Duquette J."/>
            <person name="Hirsch C.N."/>
            <person name="Kimball J."/>
        </authorList>
    </citation>
    <scope>NUCLEOTIDE SEQUENCE</scope>
    <source>
        <tissue evidence="2">Fresh leaf tissue</tissue>
    </source>
</reference>